<proteinExistence type="predicted"/>
<comment type="caution">
    <text evidence="1">The sequence shown here is derived from an EMBL/GenBank/DDBJ whole genome shotgun (WGS) entry which is preliminary data.</text>
</comment>
<name>A0A9P1C8P1_9DINO</name>
<reference evidence="1" key="1">
    <citation type="submission" date="2022-10" db="EMBL/GenBank/DDBJ databases">
        <authorList>
            <person name="Chen Y."/>
            <person name="Dougan E. K."/>
            <person name="Chan C."/>
            <person name="Rhodes N."/>
            <person name="Thang M."/>
        </authorList>
    </citation>
    <scope>NUCLEOTIDE SEQUENCE</scope>
</reference>
<keyword evidence="3" id="KW-1185">Reference proteome</keyword>
<dbReference type="EMBL" id="CAMXCT030001102">
    <property type="protein sequence ID" value="CAL4773980.1"/>
    <property type="molecule type" value="Genomic_DNA"/>
</dbReference>
<evidence type="ECO:0000313" key="3">
    <source>
        <dbReference type="Proteomes" id="UP001152797"/>
    </source>
</evidence>
<dbReference type="EMBL" id="CAMXCT020001102">
    <property type="protein sequence ID" value="CAL1140043.1"/>
    <property type="molecule type" value="Genomic_DNA"/>
</dbReference>
<gene>
    <name evidence="1" type="ORF">C1SCF055_LOCUS14009</name>
</gene>
<dbReference type="OrthoDB" id="447552at2759"/>
<accession>A0A9P1C8P1</accession>
<dbReference type="EMBL" id="CAMXCT010001102">
    <property type="protein sequence ID" value="CAI3986668.1"/>
    <property type="molecule type" value="Genomic_DNA"/>
</dbReference>
<evidence type="ECO:0000313" key="1">
    <source>
        <dbReference type="EMBL" id="CAI3986668.1"/>
    </source>
</evidence>
<organism evidence="1">
    <name type="scientific">Cladocopium goreaui</name>
    <dbReference type="NCBI Taxonomy" id="2562237"/>
    <lineage>
        <taxon>Eukaryota</taxon>
        <taxon>Sar</taxon>
        <taxon>Alveolata</taxon>
        <taxon>Dinophyceae</taxon>
        <taxon>Suessiales</taxon>
        <taxon>Symbiodiniaceae</taxon>
        <taxon>Cladocopium</taxon>
    </lineage>
</organism>
<protein>
    <submittedName>
        <fullName evidence="1">Uncharacterized protein</fullName>
    </submittedName>
</protein>
<sequence length="535" mass="59918">MKEKEERLAQERSMKQACRFRLIADKGISVASIQSVLSDYLRYKKTNDLWCLVAPPATGPQTFGWHTYPSADWLCKTASLLYDLVGLAPNTKLQSTKLVKCLRAMYDHKELHVDIKKGTTIDDSFDKLDLTIRVLLNMIRTLKCNEFQRLKVQRSLTRQDWSKLEFVLDRVQLPAELMAASSQDEIEEEDVSRLRTVSVLNELPAASDSASADVSSFALVPCPVKSQQKQMGAAHGSLKPLPSVFQKHFAASEISHEEKPVPVECSKVTSASSKKTKLMEKILNLTNPVLDELKSTYQRHESKEGHKALTKTLFCGKFNLSEDSFQAGLAAGEFHEVIGKDGTLRYSWEVLEHTVAKGRDSKVTLKSETYLSKKDAAFEKTRLDGPFIGLFQKNQGQLAIASPAGQLALCDKEIELTPELWTQAQSQLSAATKFWENNLKEAKKLLQQVGVDNRDDDLYQEKDITQKIQKEKAILDHIWQWKETPENSGKPLTVKNYDDCMLASGKAGEALELRLAGAKGQANAIAARQRKAMEG</sequence>
<reference evidence="2" key="2">
    <citation type="submission" date="2024-04" db="EMBL/GenBank/DDBJ databases">
        <authorList>
            <person name="Chen Y."/>
            <person name="Shah S."/>
            <person name="Dougan E. K."/>
            <person name="Thang M."/>
            <person name="Chan C."/>
        </authorList>
    </citation>
    <scope>NUCLEOTIDE SEQUENCE [LARGE SCALE GENOMIC DNA]</scope>
</reference>
<dbReference type="AlphaFoldDB" id="A0A9P1C8P1"/>
<evidence type="ECO:0000313" key="2">
    <source>
        <dbReference type="EMBL" id="CAL1140043.1"/>
    </source>
</evidence>
<dbReference type="Proteomes" id="UP001152797">
    <property type="component" value="Unassembled WGS sequence"/>
</dbReference>